<dbReference type="GO" id="GO:0006364">
    <property type="term" value="P:rRNA processing"/>
    <property type="evidence" value="ECO:0007669"/>
    <property type="project" value="InterPro"/>
</dbReference>
<feature type="domain" description="Chaperone DnaJ C-terminal" evidence="3">
    <location>
        <begin position="77"/>
        <end position="232"/>
    </location>
</feature>
<dbReference type="AlphaFoldDB" id="A0A915N8B1"/>
<dbReference type="Proteomes" id="UP000887561">
    <property type="component" value="Unplaced"/>
</dbReference>
<dbReference type="SUPFAM" id="SSF46565">
    <property type="entry name" value="Chaperone J-domain"/>
    <property type="match status" value="1"/>
</dbReference>
<evidence type="ECO:0000313" key="5">
    <source>
        <dbReference type="WBParaSite" id="scaffold7855_cov227.g12471"/>
    </source>
</evidence>
<reference evidence="5" key="1">
    <citation type="submission" date="2022-11" db="UniProtKB">
        <authorList>
            <consortium name="WormBaseParasite"/>
        </authorList>
    </citation>
    <scope>IDENTIFICATION</scope>
</reference>
<dbReference type="PANTHER" id="PTHR24078">
    <property type="entry name" value="DNAJ HOMOLOG SUBFAMILY C MEMBER"/>
    <property type="match status" value="1"/>
</dbReference>
<dbReference type="Gene3D" id="1.10.287.110">
    <property type="entry name" value="DnaJ domain"/>
    <property type="match status" value="1"/>
</dbReference>
<dbReference type="GO" id="GO:0034457">
    <property type="term" value="C:Mpp10 complex"/>
    <property type="evidence" value="ECO:0007669"/>
    <property type="project" value="InterPro"/>
</dbReference>
<dbReference type="InterPro" id="IPR002939">
    <property type="entry name" value="DnaJ_C"/>
</dbReference>
<dbReference type="InterPro" id="IPR008971">
    <property type="entry name" value="HSP40/DnaJ_pept-bd"/>
</dbReference>
<name>A0A915N8B1_MELJA</name>
<dbReference type="WBParaSite" id="scaffold7855_cov227.g12471">
    <property type="protein sequence ID" value="scaffold7855_cov227.g12471"/>
    <property type="gene ID" value="scaffold7855_cov227.g12471"/>
</dbReference>
<evidence type="ECO:0000256" key="2">
    <source>
        <dbReference type="SAM" id="MobiDB-lite"/>
    </source>
</evidence>
<dbReference type="GO" id="GO:0005829">
    <property type="term" value="C:cytosol"/>
    <property type="evidence" value="ECO:0007669"/>
    <property type="project" value="TreeGrafter"/>
</dbReference>
<feature type="compositionally biased region" description="Acidic residues" evidence="2">
    <location>
        <begin position="298"/>
        <end position="309"/>
    </location>
</feature>
<feature type="compositionally biased region" description="Basic and acidic residues" evidence="2">
    <location>
        <begin position="268"/>
        <end position="287"/>
    </location>
</feature>
<dbReference type="FunFam" id="2.60.260.20:FF:000002">
    <property type="entry name" value="Dnaj homolog subfamily b member"/>
    <property type="match status" value="1"/>
</dbReference>
<evidence type="ECO:0000256" key="1">
    <source>
        <dbReference type="ARBA" id="ARBA00023186"/>
    </source>
</evidence>
<dbReference type="GO" id="GO:0051087">
    <property type="term" value="F:protein-folding chaperone binding"/>
    <property type="evidence" value="ECO:0007669"/>
    <property type="project" value="TreeGrafter"/>
</dbReference>
<protein>
    <submittedName>
        <fullName evidence="5">Chaperone DnaJ C-terminal domain-containing protein</fullName>
    </submittedName>
</protein>
<dbReference type="CDD" id="cd10747">
    <property type="entry name" value="DnaJ_C"/>
    <property type="match status" value="1"/>
</dbReference>
<dbReference type="Pfam" id="PF01556">
    <property type="entry name" value="DnaJ_C"/>
    <property type="match status" value="1"/>
</dbReference>
<dbReference type="Pfam" id="PF04006">
    <property type="entry name" value="Mpp10"/>
    <property type="match status" value="2"/>
</dbReference>
<feature type="region of interest" description="Disordered" evidence="2">
    <location>
        <begin position="268"/>
        <end position="343"/>
    </location>
</feature>
<dbReference type="GO" id="GO:0051082">
    <property type="term" value="F:unfolded protein binding"/>
    <property type="evidence" value="ECO:0007669"/>
    <property type="project" value="InterPro"/>
</dbReference>
<organism evidence="4 5">
    <name type="scientific">Meloidogyne javanica</name>
    <name type="common">Root-knot nematode worm</name>
    <dbReference type="NCBI Taxonomy" id="6303"/>
    <lineage>
        <taxon>Eukaryota</taxon>
        <taxon>Metazoa</taxon>
        <taxon>Ecdysozoa</taxon>
        <taxon>Nematoda</taxon>
        <taxon>Chromadorea</taxon>
        <taxon>Rhabditida</taxon>
        <taxon>Tylenchina</taxon>
        <taxon>Tylenchomorpha</taxon>
        <taxon>Tylenchoidea</taxon>
        <taxon>Meloidogynidae</taxon>
        <taxon>Meloidogyninae</taxon>
        <taxon>Meloidogyne</taxon>
        <taxon>Meloidogyne incognita group</taxon>
    </lineage>
</organism>
<dbReference type="PANTHER" id="PTHR24078:SF553">
    <property type="entry name" value="DNAJ HOMOLOG SUBFAMILY B MEMBER 5"/>
    <property type="match status" value="1"/>
</dbReference>
<dbReference type="InterPro" id="IPR051339">
    <property type="entry name" value="DnaJ_subfamily_B"/>
</dbReference>
<keyword evidence="4" id="KW-1185">Reference proteome</keyword>
<dbReference type="SUPFAM" id="SSF49493">
    <property type="entry name" value="HSP40/DnaJ peptide-binding domain"/>
    <property type="match status" value="2"/>
</dbReference>
<feature type="compositionally biased region" description="Acidic residues" evidence="2">
    <location>
        <begin position="324"/>
        <end position="343"/>
    </location>
</feature>
<keyword evidence="1" id="KW-0143">Chaperone</keyword>
<dbReference type="GO" id="GO:0006457">
    <property type="term" value="P:protein folding"/>
    <property type="evidence" value="ECO:0007669"/>
    <property type="project" value="InterPro"/>
</dbReference>
<accession>A0A915N8B1</accession>
<dbReference type="InterPro" id="IPR036869">
    <property type="entry name" value="J_dom_sf"/>
</dbReference>
<sequence>MVALQEAYEVLSDPAKRRTYDAKRGNTTHLADIFNSFSFTSSPRATNRHFNGHTFTNSRGSHTSTRDVRGRDEAILYDVKVNLEEICNGSTRKIRIEREVFVSDGILVKEEEHLSVEIKPGWKEGTKITYPKKGDVYPGRIPADIVFLIKEEKHSLFQRDGSTLRCNMDIPLCDALAGKVLVPNLGGPDFDINFEKPIQPGTIHCILGGGLPDRKDDCKRGQLVVTFNVRLPERITPNVLRLAEATRESRREDVARWKRTGIESMDWRQKDNSKNGDFKNKKYLRPDDDVESGSSVNEESDEFEDEASETEITKAETSLNSSASDEELEEAEEGDSSSNCYEEDIESVEAVEARRRKLPKSVVDDQFFNLTEMEAFLDAQDKAEEEQRKNPERNLGDFDIAKEMDSIIQSYEEENLKPRNWVLQGEVVGEERKTDELLEHLVDVDYQFFDDVVRKFRENEAALIPTVYRNQTEIEQNVRKSLAEVYEDKLSNAQKEDKQQEKITAELDPQTAEIQKDMNSLFLSLDALSHFQFRPQILRTEEAKIVNNMPSLRVEEVGPTATTEPDVNLLAPEEIVRRTKAIPKSKIERTETDKKRERRHKKKRQHVIASINAINGKNRDETNDGKPVKRRRFEKKLNFAADMDALFEKAGKMGKKIRTKGIERAKMVDI</sequence>
<evidence type="ECO:0000259" key="3">
    <source>
        <dbReference type="Pfam" id="PF01556"/>
    </source>
</evidence>
<dbReference type="GO" id="GO:0005732">
    <property type="term" value="C:sno(s)RNA-containing ribonucleoprotein complex"/>
    <property type="evidence" value="ECO:0007669"/>
    <property type="project" value="InterPro"/>
</dbReference>
<dbReference type="Gene3D" id="2.60.260.20">
    <property type="entry name" value="Urease metallochaperone UreE, N-terminal domain"/>
    <property type="match status" value="2"/>
</dbReference>
<evidence type="ECO:0000313" key="4">
    <source>
        <dbReference type="Proteomes" id="UP000887561"/>
    </source>
</evidence>
<dbReference type="InterPro" id="IPR012173">
    <property type="entry name" value="Mpp10"/>
</dbReference>
<proteinExistence type="predicted"/>